<keyword evidence="1" id="KW-1133">Transmembrane helix</keyword>
<reference evidence="2" key="1">
    <citation type="submission" date="2017-09" db="EMBL/GenBank/DDBJ databases">
        <title>Sequences of three plasmids isolated from Bacillus glycinfermentans NCCP 15922.</title>
        <authorList>
            <person name="Yu W.-S."/>
            <person name="Do H.-N."/>
            <person name="Cheong H.-M."/>
            <person name="Hwang K.-J."/>
        </authorList>
    </citation>
    <scope>NUCLEOTIDE SEQUENCE</scope>
    <source>
        <strain evidence="2">KBN06P03352</strain>
        <plasmid evidence="2">unnamed1</plasmid>
    </source>
</reference>
<dbReference type="RefSeq" id="WP_172691967.1">
    <property type="nucleotide sequence ID" value="NZ_MF996509.1"/>
</dbReference>
<name>A0A2I7ZJK1_9BACI</name>
<proteinExistence type="predicted"/>
<dbReference type="EMBL" id="MF996509">
    <property type="protein sequence ID" value="AUS92808.1"/>
    <property type="molecule type" value="Genomic_DNA"/>
</dbReference>
<feature type="transmembrane region" description="Helical" evidence="1">
    <location>
        <begin position="51"/>
        <end position="72"/>
    </location>
</feature>
<keyword evidence="2" id="KW-0614">Plasmid</keyword>
<evidence type="ECO:0000313" key="2">
    <source>
        <dbReference type="EMBL" id="AUS92808.1"/>
    </source>
</evidence>
<keyword evidence="1" id="KW-0812">Transmembrane</keyword>
<protein>
    <submittedName>
        <fullName evidence="2">Uncharacterized protein</fullName>
    </submittedName>
</protein>
<organism evidence="2">
    <name type="scientific">Bacillus glycinifermentans</name>
    <dbReference type="NCBI Taxonomy" id="1664069"/>
    <lineage>
        <taxon>Bacteria</taxon>
        <taxon>Bacillati</taxon>
        <taxon>Bacillota</taxon>
        <taxon>Bacilli</taxon>
        <taxon>Bacillales</taxon>
        <taxon>Bacillaceae</taxon>
        <taxon>Bacillus</taxon>
    </lineage>
</organism>
<accession>A0A2I7ZJK1</accession>
<keyword evidence="1" id="KW-0472">Membrane</keyword>
<evidence type="ECO:0000256" key="1">
    <source>
        <dbReference type="SAM" id="Phobius"/>
    </source>
</evidence>
<geneLocation type="plasmid" evidence="2">
    <name>unnamed1</name>
</geneLocation>
<dbReference type="AlphaFoldDB" id="A0A2I7ZJK1"/>
<sequence>MIRRIIGTLLGIVVLMFLGRFIFATFPELVPLWEEAKSYAVYLFNLSVSKIGIVGTVILIVAAVSAAGVAGVRR</sequence>